<feature type="transmembrane region" description="Helical" evidence="1">
    <location>
        <begin position="117"/>
        <end position="137"/>
    </location>
</feature>
<dbReference type="Pfam" id="PF04892">
    <property type="entry name" value="VanZ"/>
    <property type="match status" value="1"/>
</dbReference>
<feature type="transmembrane region" description="Helical" evidence="1">
    <location>
        <begin position="262"/>
        <end position="280"/>
    </location>
</feature>
<organism evidence="3 4">
    <name type="scientific">Pseudothauera lacus</name>
    <dbReference type="NCBI Taxonomy" id="2136175"/>
    <lineage>
        <taxon>Bacteria</taxon>
        <taxon>Pseudomonadati</taxon>
        <taxon>Pseudomonadota</taxon>
        <taxon>Betaproteobacteria</taxon>
        <taxon>Rhodocyclales</taxon>
        <taxon>Zoogloeaceae</taxon>
        <taxon>Pseudothauera</taxon>
    </lineage>
</organism>
<dbReference type="Proteomes" id="UP000241193">
    <property type="component" value="Unassembled WGS sequence"/>
</dbReference>
<evidence type="ECO:0000259" key="2">
    <source>
        <dbReference type="Pfam" id="PF04892"/>
    </source>
</evidence>
<keyword evidence="1" id="KW-0472">Membrane</keyword>
<feature type="domain" description="VanZ-like" evidence="2">
    <location>
        <begin position="36"/>
        <end position="130"/>
    </location>
</feature>
<feature type="transmembrane region" description="Helical" evidence="1">
    <location>
        <begin position="199"/>
        <end position="219"/>
    </location>
</feature>
<feature type="transmembrane region" description="Helical" evidence="1">
    <location>
        <begin position="55"/>
        <end position="73"/>
    </location>
</feature>
<dbReference type="RefSeq" id="WP_107493525.1">
    <property type="nucleotide sequence ID" value="NZ_PZKC01000007.1"/>
</dbReference>
<reference evidence="3 4" key="1">
    <citation type="submission" date="2018-03" db="EMBL/GenBank/DDBJ databases">
        <authorList>
            <person name="Keele B.F."/>
        </authorList>
    </citation>
    <scope>NUCLEOTIDE SEQUENCE [LARGE SCALE GENOMIC DNA]</scope>
    <source>
        <strain evidence="3 4">D20</strain>
    </source>
</reference>
<sequence>MARTASALPVHLALAYAGLVAYACLHPFTGWQGSGLAPFDFLLAPWPKYYEVDDIVLNVLGYLPLGFVTAAALPRRWAALLRIVLATLLCALLSLGLETAQNFLPTRVASNIDLGANAAGGLLGALLGTLLGNWLFGEQGWLQRWRARRIVGGHMGDAGLMLLGLWLLTQLTPDGLLFGSGDLRQALSLPSPVLFQPAAFIRLEAAHVAATVLAAGLLARCMMSAPSIWPILLLLALACGANTLATFSFFSTDDPLAWLTPGARLGLTIGLPLLGASLLLPRVIQHALAGVALLAATLLVNLMPANPYLPLNPAMLDSGHFLNFHGLTTLVTSAWPFLALAYLSALGLWRGEHLNGGRRL</sequence>
<protein>
    <recommendedName>
        <fullName evidence="2">VanZ-like domain-containing protein</fullName>
    </recommendedName>
</protein>
<evidence type="ECO:0000313" key="3">
    <source>
        <dbReference type="EMBL" id="PTD96204.1"/>
    </source>
</evidence>
<dbReference type="InterPro" id="IPR006976">
    <property type="entry name" value="VanZ-like"/>
</dbReference>
<accession>A0A2T4IEL3</accession>
<gene>
    <name evidence="3" type="ORF">C8261_09760</name>
</gene>
<reference evidence="3 4" key="2">
    <citation type="submission" date="2018-04" db="EMBL/GenBank/DDBJ databases">
        <title>Thauera lacus sp. nov., isolated from an saline lake in Inner Mongolia, China.</title>
        <authorList>
            <person name="Liang Q.-Y."/>
        </authorList>
    </citation>
    <scope>NUCLEOTIDE SEQUENCE [LARGE SCALE GENOMIC DNA]</scope>
    <source>
        <strain evidence="3 4">D20</strain>
    </source>
</reference>
<feature type="transmembrane region" description="Helical" evidence="1">
    <location>
        <begin position="80"/>
        <end position="97"/>
    </location>
</feature>
<keyword evidence="1" id="KW-0812">Transmembrane</keyword>
<evidence type="ECO:0000256" key="1">
    <source>
        <dbReference type="SAM" id="Phobius"/>
    </source>
</evidence>
<comment type="caution">
    <text evidence="3">The sequence shown here is derived from an EMBL/GenBank/DDBJ whole genome shotgun (WGS) entry which is preliminary data.</text>
</comment>
<evidence type="ECO:0000313" key="4">
    <source>
        <dbReference type="Proteomes" id="UP000241193"/>
    </source>
</evidence>
<dbReference type="OrthoDB" id="9780818at2"/>
<proteinExistence type="predicted"/>
<dbReference type="PROSITE" id="PS51257">
    <property type="entry name" value="PROKAR_LIPOPROTEIN"/>
    <property type="match status" value="1"/>
</dbReference>
<name>A0A2T4IEL3_9RHOO</name>
<feature type="transmembrane region" description="Helical" evidence="1">
    <location>
        <begin position="287"/>
        <end position="304"/>
    </location>
</feature>
<feature type="transmembrane region" description="Helical" evidence="1">
    <location>
        <begin position="231"/>
        <end position="250"/>
    </location>
</feature>
<dbReference type="EMBL" id="PZKC01000007">
    <property type="protein sequence ID" value="PTD96204.1"/>
    <property type="molecule type" value="Genomic_DNA"/>
</dbReference>
<keyword evidence="4" id="KW-1185">Reference proteome</keyword>
<feature type="transmembrane region" description="Helical" evidence="1">
    <location>
        <begin position="324"/>
        <end position="349"/>
    </location>
</feature>
<feature type="transmembrane region" description="Helical" evidence="1">
    <location>
        <begin position="158"/>
        <end position="179"/>
    </location>
</feature>
<dbReference type="AlphaFoldDB" id="A0A2T4IEL3"/>
<keyword evidence="1" id="KW-1133">Transmembrane helix</keyword>